<feature type="region of interest" description="Disordered" evidence="1">
    <location>
        <begin position="785"/>
        <end position="968"/>
    </location>
</feature>
<sequence>MQLRGQCVAVGYWSSWRCGGHGKVGVGTCASYGSCNAVYSKTATIRATVVSWHRVMLLAVYRARPSFLPPNKGQVSVGQSARLTAPTAAVVQQQPRPMGRPFLVWKPASPPSRPSVPITSPTHQRIASSRPRQATLLVPLSSDPDRHTAYGLPPSGTPNSSQAHRMMAAEVNEPTSVEAPALSSSDAVHKINDNSQNGGSRPPSVTASGSPDELANKHIADIVDDLLNSAEPSISGGSDTETSRRDTTKGSDGDSGHARTSSTARKPATFKTVSVNKTFLAAKAAAGSSSTPKSGDTASPVLGNASLSSSSVAGSARPRLVAKTGLVKGVSTNGRPAAAPDPNVVWNKNRPVPPPEPRKLTDEELKKYGIHVATRLQQDDTKGQANNWADIDDDDEDWAPEEITWTDGTKSTIPHHEEQHQLSQLPNDNLYELTHHQPQATSAQPSPLVPEAAVSRDVAMDEKPRSPAPTGVRTGGLPSGKGLIFRGAPERPTLVAKPPAPPTPVKSPWAQLPPVDKAPPVAGDMQQYTANSRMPYQQPPPQHYHQHQHRDVYGGPPRGSTPPPHHYKEIAADDFSRSGFRDGHQHMNRELFNSQSGRLEPVGDRRGSFRNDNMHYRQPPSTVLQRPAHSMDQQPEPSSAFQTHRSSGQEGPYGRRRNSSNVSGGSGSYMQRMGRPHDQHVPTELLNARRPSMTGRSDSPASPNFSPSVPHPWQTRGSPNTSFAGPHSNVQPPNAAQHSANQQGVPSPIPVHAQAVPLSSTNTPLVTAIDDVELQKKIMRERLEAAKKRRVEEEEREEAAKRERIRLKLEAMGPAPERKSAKKEATKEEASTATAAAPSTPAQSYAKLNASGEERTPPEKLRKALQPKASAHGDISATGAAGPESEQHGQQAQHDQQQPWHGPASPQTERIASWGSSNQSMRNVWGSPNNRSLGNGTFISDLGRVNDPYAQKGGPGPIGPPPAPIGPPKIAALAAATVPSQGPAASPPAAAAPANVTRSAWANAVKAGDESLLAQQKAHRAEQQRDAEARGLTLNDIRPTIKDTWMPTRLSEDGNRVEDKANQSVVHRAGTTVAVSTTPTPPIHPQQARPSRFFPAREARADDSPAMGSPVAPNSSSMPSNGVHDRPGSPSPPPPDMDGHPAFDGDASHPLVSLPRPQIVVRLPPKNNHLAAVEPLYSHHAQTRPSAAPLNAEDGHWQAKFDSLLKLGSSAKSSWGAARPDAHSRHPVDATSPATSPTSLYTTSKGPAAGYIQHVPNEPVMTRPMAEECFERQEMGSLPPVHLPNKAPELAWTPASAPKSVPRRFQIAAMTSSDYESVIQDLFSPLHSVNIHLPGMAGSGKIVTLPTPRSLSNRSLSNPRRSGLGRNGGRHGGPSHRGGSSKSRDTASTHSGSHGNDNGPAPSSSHGSTSGRSRGGGMRHRSENWSRGKPASVLT</sequence>
<feature type="region of interest" description="Disordered" evidence="1">
    <location>
        <begin position="1344"/>
        <end position="1435"/>
    </location>
</feature>
<dbReference type="Proteomes" id="UP000016923">
    <property type="component" value="Unassembled WGS sequence"/>
</dbReference>
<feature type="compositionally biased region" description="Low complexity" evidence="1">
    <location>
        <begin position="1403"/>
        <end position="1412"/>
    </location>
</feature>
<feature type="compositionally biased region" description="Polar residues" evidence="1">
    <location>
        <begin position="631"/>
        <end position="649"/>
    </location>
</feature>
<proteinExistence type="predicted"/>
<feature type="compositionally biased region" description="Basic and acidic residues" evidence="1">
    <location>
        <begin position="601"/>
        <end position="615"/>
    </location>
</feature>
<dbReference type="STRING" id="1262450.S3CB79"/>
<feature type="compositionally biased region" description="Basic and acidic residues" evidence="1">
    <location>
        <begin position="241"/>
        <end position="257"/>
    </location>
</feature>
<organism evidence="2 3">
    <name type="scientific">Ophiostoma piceae (strain UAMH 11346)</name>
    <name type="common">Sap stain fungus</name>
    <dbReference type="NCBI Taxonomy" id="1262450"/>
    <lineage>
        <taxon>Eukaryota</taxon>
        <taxon>Fungi</taxon>
        <taxon>Dikarya</taxon>
        <taxon>Ascomycota</taxon>
        <taxon>Pezizomycotina</taxon>
        <taxon>Sordariomycetes</taxon>
        <taxon>Sordariomycetidae</taxon>
        <taxon>Ophiostomatales</taxon>
        <taxon>Ophiostomataceae</taxon>
        <taxon>Ophiostoma</taxon>
    </lineage>
</organism>
<feature type="compositionally biased region" description="Basic and acidic residues" evidence="1">
    <location>
        <begin position="852"/>
        <end position="862"/>
    </location>
</feature>
<feature type="compositionally biased region" description="Basic and acidic residues" evidence="1">
    <location>
        <begin position="1137"/>
        <end position="1147"/>
    </location>
</feature>
<feature type="compositionally biased region" description="Basic and acidic residues" evidence="1">
    <location>
        <begin position="816"/>
        <end position="830"/>
    </location>
</feature>
<feature type="compositionally biased region" description="Polar residues" evidence="1">
    <location>
        <begin position="230"/>
        <end position="240"/>
    </location>
</feature>
<feature type="compositionally biased region" description="Basic and acidic residues" evidence="1">
    <location>
        <begin position="785"/>
        <end position="809"/>
    </location>
</feature>
<evidence type="ECO:0000313" key="3">
    <source>
        <dbReference type="Proteomes" id="UP000016923"/>
    </source>
</evidence>
<feature type="region of interest" description="Disordered" evidence="1">
    <location>
        <begin position="1014"/>
        <end position="1151"/>
    </location>
</feature>
<evidence type="ECO:0008006" key="4">
    <source>
        <dbReference type="Google" id="ProtNLM"/>
    </source>
</evidence>
<feature type="compositionally biased region" description="Low complexity" evidence="1">
    <location>
        <begin position="888"/>
        <end position="898"/>
    </location>
</feature>
<feature type="compositionally biased region" description="Low complexity" evidence="1">
    <location>
        <begin position="1348"/>
        <end position="1364"/>
    </location>
</feature>
<feature type="compositionally biased region" description="Basic and acidic residues" evidence="1">
    <location>
        <begin position="566"/>
        <end position="589"/>
    </location>
</feature>
<dbReference type="OrthoDB" id="5416983at2759"/>
<feature type="compositionally biased region" description="Basic and acidic residues" evidence="1">
    <location>
        <begin position="1019"/>
        <end position="1029"/>
    </location>
</feature>
<feature type="region of interest" description="Disordered" evidence="1">
    <location>
        <begin position="108"/>
        <end position="165"/>
    </location>
</feature>
<feature type="region of interest" description="Disordered" evidence="1">
    <location>
        <begin position="229"/>
        <end position="269"/>
    </location>
</feature>
<dbReference type="EMBL" id="KE148146">
    <property type="protein sequence ID" value="EPE10749.1"/>
    <property type="molecule type" value="Genomic_DNA"/>
</dbReference>
<feature type="region of interest" description="Disordered" evidence="1">
    <location>
        <begin position="1213"/>
        <end position="1252"/>
    </location>
</feature>
<gene>
    <name evidence="2" type="ORF">F503_05844</name>
</gene>
<accession>S3CB79</accession>
<feature type="region of interest" description="Disordered" evidence="1">
    <location>
        <begin position="326"/>
        <end position="360"/>
    </location>
</feature>
<reference evidence="2 3" key="1">
    <citation type="journal article" date="2013" name="BMC Genomics">
        <title>The genome and transcriptome of the pine saprophyte Ophiostoma piceae, and a comparison with the bark beetle-associated pine pathogen Grosmannia clavigera.</title>
        <authorList>
            <person name="Haridas S."/>
            <person name="Wang Y."/>
            <person name="Lim L."/>
            <person name="Massoumi Alamouti S."/>
            <person name="Jackman S."/>
            <person name="Docking R."/>
            <person name="Robertson G."/>
            <person name="Birol I."/>
            <person name="Bohlmann J."/>
            <person name="Breuil C."/>
        </authorList>
    </citation>
    <scope>NUCLEOTIDE SEQUENCE [LARGE SCALE GENOMIC DNA]</scope>
    <source>
        <strain evidence="2 3">UAMH 11346</strain>
    </source>
</reference>
<feature type="compositionally biased region" description="Pro residues" evidence="1">
    <location>
        <begin position="957"/>
        <end position="967"/>
    </location>
</feature>
<dbReference type="OMA" id="ETIEWTD"/>
<feature type="compositionally biased region" description="Polar residues" evidence="1">
    <location>
        <begin position="715"/>
        <end position="745"/>
    </location>
</feature>
<feature type="region of interest" description="Disordered" evidence="1">
    <location>
        <begin position="437"/>
        <end position="760"/>
    </location>
</feature>
<name>S3CB79_OPHP1</name>
<evidence type="ECO:0000256" key="1">
    <source>
        <dbReference type="SAM" id="MobiDB-lite"/>
    </source>
</evidence>
<feature type="compositionally biased region" description="Polar residues" evidence="1">
    <location>
        <begin position="117"/>
        <end position="132"/>
    </location>
</feature>
<protein>
    <recommendedName>
        <fullName evidence="4">Atp synthase subunit mitochondrial</fullName>
    </recommendedName>
</protein>
<dbReference type="HOGENOM" id="CLU_002517_0_0_1"/>
<feature type="compositionally biased region" description="Polar residues" evidence="1">
    <location>
        <begin position="1232"/>
        <end position="1245"/>
    </location>
</feature>
<dbReference type="eggNOG" id="ENOG502RY1C">
    <property type="taxonomic scope" value="Eukaryota"/>
</dbReference>
<feature type="compositionally biased region" description="Basic and acidic residues" evidence="1">
    <location>
        <begin position="1050"/>
        <end position="1061"/>
    </location>
</feature>
<feature type="compositionally biased region" description="Polar residues" evidence="1">
    <location>
        <begin position="193"/>
        <end position="209"/>
    </location>
</feature>
<feature type="compositionally biased region" description="Gly residues" evidence="1">
    <location>
        <begin position="1365"/>
        <end position="1376"/>
    </location>
</feature>
<keyword evidence="3" id="KW-1185">Reference proteome</keyword>
<feature type="compositionally biased region" description="Polar residues" evidence="1">
    <location>
        <begin position="694"/>
        <end position="707"/>
    </location>
</feature>
<feature type="region of interest" description="Disordered" evidence="1">
    <location>
        <begin position="189"/>
        <end position="212"/>
    </location>
</feature>
<evidence type="ECO:0000313" key="2">
    <source>
        <dbReference type="EMBL" id="EPE10749.1"/>
    </source>
</evidence>
<feature type="compositionally biased region" description="Polar residues" evidence="1">
    <location>
        <begin position="905"/>
        <end position="938"/>
    </location>
</feature>
<feature type="compositionally biased region" description="Low complexity" evidence="1">
    <location>
        <begin position="831"/>
        <end position="842"/>
    </location>
</feature>
<dbReference type="VEuPathDB" id="FungiDB:F503_05844"/>